<evidence type="ECO:0000256" key="8">
    <source>
        <dbReference type="ARBA" id="ARBA00042541"/>
    </source>
</evidence>
<dbReference type="Proteomes" id="UP000472274">
    <property type="component" value="Unplaced"/>
</dbReference>
<feature type="transmembrane region" description="Helical" evidence="10">
    <location>
        <begin position="585"/>
        <end position="603"/>
    </location>
</feature>
<feature type="transmembrane region" description="Helical" evidence="10">
    <location>
        <begin position="507"/>
        <end position="534"/>
    </location>
</feature>
<dbReference type="Pfam" id="PF02535">
    <property type="entry name" value="Zip"/>
    <property type="match status" value="1"/>
</dbReference>
<feature type="domain" description="Zinc transporter ZIP4 N-terminal" evidence="12">
    <location>
        <begin position="67"/>
        <end position="226"/>
    </location>
</feature>
<protein>
    <recommendedName>
        <fullName evidence="7">Zinc transporter ZIP12</fullName>
    </recommendedName>
    <alternativeName>
        <fullName evidence="8">Solute carrier family 39 member 12</fullName>
    </alternativeName>
    <alternativeName>
        <fullName evidence="9">Zrt- and Irt-like protein 12</fullName>
    </alternativeName>
</protein>
<dbReference type="Pfam" id="PF18292">
    <property type="entry name" value="ZIP4_domain"/>
    <property type="match status" value="1"/>
</dbReference>
<dbReference type="GO" id="GO:0005385">
    <property type="term" value="F:zinc ion transmembrane transporter activity"/>
    <property type="evidence" value="ECO:0007669"/>
    <property type="project" value="Ensembl"/>
</dbReference>
<comment type="subcellular location">
    <subcellularLocation>
        <location evidence="1">Membrane</location>
        <topology evidence="1">Multi-pass membrane protein</topology>
    </subcellularLocation>
</comment>
<organism evidence="14 15">
    <name type="scientific">Terrapene triunguis</name>
    <name type="common">Three-toed box turtle</name>
    <dbReference type="NCBI Taxonomy" id="2587831"/>
    <lineage>
        <taxon>Eukaryota</taxon>
        <taxon>Metazoa</taxon>
        <taxon>Chordata</taxon>
        <taxon>Craniata</taxon>
        <taxon>Vertebrata</taxon>
        <taxon>Euteleostomi</taxon>
        <taxon>Archelosauria</taxon>
        <taxon>Testudinata</taxon>
        <taxon>Testudines</taxon>
        <taxon>Cryptodira</taxon>
        <taxon>Durocryptodira</taxon>
        <taxon>Testudinoidea</taxon>
        <taxon>Emydidae</taxon>
        <taxon>Terrapene</taxon>
    </lineage>
</organism>
<dbReference type="GO" id="GO:0071578">
    <property type="term" value="P:zinc ion import across plasma membrane"/>
    <property type="evidence" value="ECO:0007669"/>
    <property type="project" value="Ensembl"/>
</dbReference>
<dbReference type="InterPro" id="IPR041137">
    <property type="entry name" value="ZIP4_N"/>
</dbReference>
<evidence type="ECO:0000313" key="15">
    <source>
        <dbReference type="Proteomes" id="UP000472274"/>
    </source>
</evidence>
<evidence type="ECO:0000256" key="1">
    <source>
        <dbReference type="ARBA" id="ARBA00004141"/>
    </source>
</evidence>
<dbReference type="InterPro" id="IPR049406">
    <property type="entry name" value="ZIP4_12_EF-hand"/>
</dbReference>
<keyword evidence="11" id="KW-0732">Signal</keyword>
<feature type="chain" id="PRO_5025550935" description="Zinc transporter ZIP12" evidence="11">
    <location>
        <begin position="25"/>
        <end position="644"/>
    </location>
</feature>
<dbReference type="InParanoid" id="A0A674IAH6"/>
<reference evidence="14" key="2">
    <citation type="submission" date="2025-09" db="UniProtKB">
        <authorList>
            <consortium name="Ensembl"/>
        </authorList>
    </citation>
    <scope>IDENTIFICATION</scope>
</reference>
<dbReference type="PANTHER" id="PTHR12191:SF4">
    <property type="entry name" value="ZINC TRANSPORTER ZIP12"/>
    <property type="match status" value="1"/>
</dbReference>
<feature type="transmembrane region" description="Helical" evidence="10">
    <location>
        <begin position="615"/>
        <end position="638"/>
    </location>
</feature>
<dbReference type="AlphaFoldDB" id="A0A674IAH6"/>
<dbReference type="GO" id="GO:0030003">
    <property type="term" value="P:intracellular monoatomic cation homeostasis"/>
    <property type="evidence" value="ECO:0007669"/>
    <property type="project" value="TreeGrafter"/>
</dbReference>
<evidence type="ECO:0000259" key="13">
    <source>
        <dbReference type="Pfam" id="PF21116"/>
    </source>
</evidence>
<dbReference type="GeneTree" id="ENSGT00940000157914"/>
<dbReference type="GO" id="GO:0005886">
    <property type="term" value="C:plasma membrane"/>
    <property type="evidence" value="ECO:0007669"/>
    <property type="project" value="Ensembl"/>
</dbReference>
<evidence type="ECO:0000256" key="4">
    <source>
        <dbReference type="ARBA" id="ARBA00022989"/>
    </source>
</evidence>
<feature type="domain" description="Zinc transporter ZIP4/12 EF-hand" evidence="13">
    <location>
        <begin position="234"/>
        <end position="355"/>
    </location>
</feature>
<dbReference type="GO" id="GO:0048471">
    <property type="term" value="C:perinuclear region of cytoplasm"/>
    <property type="evidence" value="ECO:0007669"/>
    <property type="project" value="Ensembl"/>
</dbReference>
<dbReference type="InterPro" id="IPR003689">
    <property type="entry name" value="ZIP"/>
</dbReference>
<keyword evidence="15" id="KW-1185">Reference proteome</keyword>
<accession>A0A674IAH6</accession>
<evidence type="ECO:0000256" key="6">
    <source>
        <dbReference type="ARBA" id="ARBA00034634"/>
    </source>
</evidence>
<reference evidence="14" key="1">
    <citation type="submission" date="2025-08" db="UniProtKB">
        <authorList>
            <consortium name="Ensembl"/>
        </authorList>
    </citation>
    <scope>IDENTIFICATION</scope>
</reference>
<evidence type="ECO:0000313" key="14">
    <source>
        <dbReference type="Ensembl" id="ENSTMTP00000004772.1"/>
    </source>
</evidence>
<evidence type="ECO:0000256" key="3">
    <source>
        <dbReference type="ARBA" id="ARBA00022692"/>
    </source>
</evidence>
<sequence>MCFLTKHPAFWVAFSAFIFGVVTAEAQSGKEHKQESSYAPSQGYLTEVLRILSADNYTELHKNHSRKLIKMLLERAECPQWIYGMQEDCNLCLEPDALLLIAGGDFEDHLSEEVFQRISLILLYYIIHQRDICSSELSLSNKDYKFYLHSMLSLRRDEDCYYFSRNETEDILAAIRHHFKTPESQCVDVTVLEKEAAILDSAGADENTLPRLAATIITLALQGVCLGRASLPTPEFFIKYIFSSLNSTNELQVTEIDQLLSMLRDGKTCNANGQMYSHGMTIRDVGYLNIPLTSRQKNGEYTSGYHEDNENTADWDQACFSASELVKIFLQNSPSSISKEHFKQISPAIIQQLLSCSCQLTESKQTKLPPTTLEKYGYSTVAVLLITIGSMFGTTLIFFSSCQEIYTLVLQLFVGLAVGTLSGDALLHLIPQILGLHKHEAQEMEHIYEGKEYVWKMLGMIGGIHGFFLIEKCFFLLVSPSDQRSPEDSESEVPPDSKATNRKSKGISLLAIMVLVGDSLHNFADGLVIGAAFSSSTETGDFAVLLSTGLSTKIALLMNFISALTAFIGLYIGLSVSTDSCVQNWIFTVTAGMFLYLSLAEMLPEMTHIQTRRPWLMFLLQNLGLLLGWLCLFLLAIYEQKIKI</sequence>
<comment type="catalytic activity">
    <reaction evidence="6">
        <text>Zn(2+)(in) = Zn(2+)(out)</text>
        <dbReference type="Rhea" id="RHEA:29351"/>
        <dbReference type="ChEBI" id="CHEBI:29105"/>
    </reaction>
</comment>
<evidence type="ECO:0000259" key="12">
    <source>
        <dbReference type="Pfam" id="PF18292"/>
    </source>
</evidence>
<evidence type="ECO:0000256" key="2">
    <source>
        <dbReference type="ARBA" id="ARBA00006939"/>
    </source>
</evidence>
<feature type="transmembrane region" description="Helical" evidence="10">
    <location>
        <begin position="453"/>
        <end position="478"/>
    </location>
</feature>
<proteinExistence type="inferred from homology"/>
<evidence type="ECO:0000256" key="9">
    <source>
        <dbReference type="ARBA" id="ARBA00042971"/>
    </source>
</evidence>
<feature type="signal peptide" evidence="11">
    <location>
        <begin position="1"/>
        <end position="24"/>
    </location>
</feature>
<dbReference type="PANTHER" id="PTHR12191">
    <property type="entry name" value="SOLUTE CARRIER FAMILY 39"/>
    <property type="match status" value="1"/>
</dbReference>
<feature type="transmembrane region" description="Helical" evidence="10">
    <location>
        <begin position="554"/>
        <end position="573"/>
    </location>
</feature>
<dbReference type="GO" id="GO:0010975">
    <property type="term" value="P:regulation of neuron projection development"/>
    <property type="evidence" value="ECO:0007669"/>
    <property type="project" value="Ensembl"/>
</dbReference>
<dbReference type="GO" id="GO:0140410">
    <property type="term" value="F:monoatomic cation:bicarbonate symporter activity"/>
    <property type="evidence" value="ECO:0007669"/>
    <property type="project" value="TreeGrafter"/>
</dbReference>
<name>A0A674IAH6_9SAUR</name>
<evidence type="ECO:0000256" key="10">
    <source>
        <dbReference type="SAM" id="Phobius"/>
    </source>
</evidence>
<dbReference type="Pfam" id="PF21116">
    <property type="entry name" value="EF-hand_Zip"/>
    <property type="match status" value="1"/>
</dbReference>
<dbReference type="GO" id="GO:0007165">
    <property type="term" value="P:signal transduction"/>
    <property type="evidence" value="ECO:0007669"/>
    <property type="project" value="Ensembl"/>
</dbReference>
<dbReference type="Ensembl" id="ENSTMTT00000004927.1">
    <property type="protein sequence ID" value="ENSTMTP00000004772.1"/>
    <property type="gene ID" value="ENSTMTG00000003448.1"/>
</dbReference>
<dbReference type="GO" id="GO:0031113">
    <property type="term" value="P:regulation of microtubule polymerization"/>
    <property type="evidence" value="ECO:0007669"/>
    <property type="project" value="Ensembl"/>
</dbReference>
<keyword evidence="4 10" id="KW-1133">Transmembrane helix</keyword>
<evidence type="ECO:0000256" key="11">
    <source>
        <dbReference type="SAM" id="SignalP"/>
    </source>
</evidence>
<feature type="transmembrane region" description="Helical" evidence="10">
    <location>
        <begin position="406"/>
        <end position="433"/>
    </location>
</feature>
<evidence type="ECO:0000256" key="5">
    <source>
        <dbReference type="ARBA" id="ARBA00023136"/>
    </source>
</evidence>
<comment type="similarity">
    <text evidence="2">Belongs to the ZIP transporter (TC 2.A.5) family.</text>
</comment>
<feature type="transmembrane region" description="Helical" evidence="10">
    <location>
        <begin position="376"/>
        <end position="399"/>
    </location>
</feature>
<keyword evidence="3 10" id="KW-0812">Transmembrane</keyword>
<gene>
    <name evidence="14" type="primary">SLC39A12</name>
</gene>
<keyword evidence="5 10" id="KW-0472">Membrane</keyword>
<dbReference type="InterPro" id="IPR050799">
    <property type="entry name" value="ZIP_Transporter"/>
</dbReference>
<evidence type="ECO:0000256" key="7">
    <source>
        <dbReference type="ARBA" id="ARBA00040591"/>
    </source>
</evidence>